<dbReference type="SUPFAM" id="SSF51261">
    <property type="entry name" value="Duplicated hybrid motif"/>
    <property type="match status" value="1"/>
</dbReference>
<sequence length="226" mass="25377">MDALNNLFRSFPAVKVIDSGIADQKYVHLDLAKNTGFQNFKNASEFESAIEKYLSENDADVAFGGYNEVRNLYSRSALFKNQNDEERNIHIAMDLWIKAETPVLAALDGKIHSFKNNIGLGNYGPTVILEHHFEGFTFYTLYGHLSIESLENLEIDAVFHQGDAIGYLGDATENGDYAPHLHFQMIKNLDGNFGDYPGVCGKSKLEYYLENCPDPNLLLKINNTTP</sequence>
<dbReference type="InterPro" id="IPR011055">
    <property type="entry name" value="Dup_hybrid_motif"/>
</dbReference>
<organism evidence="2 3">
    <name type="scientific">Flavobacterium noncentrifugens</name>
    <dbReference type="NCBI Taxonomy" id="1128970"/>
    <lineage>
        <taxon>Bacteria</taxon>
        <taxon>Pseudomonadati</taxon>
        <taxon>Bacteroidota</taxon>
        <taxon>Flavobacteriia</taxon>
        <taxon>Flavobacteriales</taxon>
        <taxon>Flavobacteriaceae</taxon>
        <taxon>Flavobacterium</taxon>
    </lineage>
</organism>
<gene>
    <name evidence="2" type="ORF">SAMN04487935_1874</name>
</gene>
<dbReference type="InterPro" id="IPR016047">
    <property type="entry name" value="M23ase_b-sheet_dom"/>
</dbReference>
<dbReference type="PANTHER" id="PTHR21666:SF270">
    <property type="entry name" value="MUREIN HYDROLASE ACTIVATOR ENVC"/>
    <property type="match status" value="1"/>
</dbReference>
<dbReference type="Pfam" id="PF01551">
    <property type="entry name" value="Peptidase_M23"/>
    <property type="match status" value="1"/>
</dbReference>
<name>A0A1G8WMH4_9FLAO</name>
<evidence type="ECO:0000313" key="3">
    <source>
        <dbReference type="Proteomes" id="UP000199580"/>
    </source>
</evidence>
<feature type="domain" description="M23ase beta-sheet core" evidence="1">
    <location>
        <begin position="90"/>
        <end position="188"/>
    </location>
</feature>
<dbReference type="OrthoDB" id="9801052at2"/>
<dbReference type="InterPro" id="IPR050570">
    <property type="entry name" value="Cell_wall_metabolism_enzyme"/>
</dbReference>
<dbReference type="AlphaFoldDB" id="A0A1G8WMH4"/>
<dbReference type="GO" id="GO:0004222">
    <property type="term" value="F:metalloendopeptidase activity"/>
    <property type="evidence" value="ECO:0007669"/>
    <property type="project" value="TreeGrafter"/>
</dbReference>
<dbReference type="EMBL" id="FNEZ01000002">
    <property type="protein sequence ID" value="SDJ79307.1"/>
    <property type="molecule type" value="Genomic_DNA"/>
</dbReference>
<evidence type="ECO:0000259" key="1">
    <source>
        <dbReference type="Pfam" id="PF01551"/>
    </source>
</evidence>
<accession>A0A1G8WMH4</accession>
<dbReference type="PANTHER" id="PTHR21666">
    <property type="entry name" value="PEPTIDASE-RELATED"/>
    <property type="match status" value="1"/>
</dbReference>
<dbReference type="STRING" id="1128970.SAMN04487935_1874"/>
<dbReference type="CDD" id="cd12797">
    <property type="entry name" value="M23_peptidase"/>
    <property type="match status" value="1"/>
</dbReference>
<dbReference type="Proteomes" id="UP000199580">
    <property type="component" value="Unassembled WGS sequence"/>
</dbReference>
<dbReference type="Gene3D" id="2.70.70.10">
    <property type="entry name" value="Glucose Permease (Domain IIA)"/>
    <property type="match status" value="1"/>
</dbReference>
<keyword evidence="3" id="KW-1185">Reference proteome</keyword>
<reference evidence="2 3" key="1">
    <citation type="submission" date="2016-10" db="EMBL/GenBank/DDBJ databases">
        <authorList>
            <person name="de Groot N.N."/>
        </authorList>
    </citation>
    <scope>NUCLEOTIDE SEQUENCE [LARGE SCALE GENOMIC DNA]</scope>
    <source>
        <strain evidence="2 3">CGMCC 1.10076</strain>
    </source>
</reference>
<proteinExistence type="predicted"/>
<protein>
    <submittedName>
        <fullName evidence="2">Peptidase family M23</fullName>
    </submittedName>
</protein>
<evidence type="ECO:0000313" key="2">
    <source>
        <dbReference type="EMBL" id="SDJ79307.1"/>
    </source>
</evidence>